<dbReference type="InterPro" id="IPR007219">
    <property type="entry name" value="XnlR_reg_dom"/>
</dbReference>
<evidence type="ECO:0000259" key="6">
    <source>
        <dbReference type="SMART" id="SM00906"/>
    </source>
</evidence>
<keyword evidence="2" id="KW-0805">Transcription regulation</keyword>
<feature type="compositionally biased region" description="Polar residues" evidence="5">
    <location>
        <begin position="48"/>
        <end position="66"/>
    </location>
</feature>
<dbReference type="EMBL" id="MVGC01000212">
    <property type="protein sequence ID" value="RJE21681.1"/>
    <property type="molecule type" value="Genomic_DNA"/>
</dbReference>
<evidence type="ECO:0000313" key="8">
    <source>
        <dbReference type="Proteomes" id="UP000266188"/>
    </source>
</evidence>
<proteinExistence type="predicted"/>
<comment type="subcellular location">
    <subcellularLocation>
        <location evidence="1">Nucleus</location>
    </subcellularLocation>
</comment>
<sequence>MVDIWQPAEPTTEWSSELQDKVRDFGYSSHANYNSMSLLRTTELYDGQSPSLSSSRTTNQTTFQSDSNRKYKEAVRQLPSRACIDLLVHTFFSDFNWQYDLLDEESFREQLVSWREISYSDLQAGFERLPLGTLVFPALLFQVLAHALLFHPPDDGMIGSLITMADMSFVDLGREYSDTGADLLALLGKKDITIAMVQAGLLRASFLKSSGKVIESWHALGAAIRDAQEIGLHTGRNVPDQSTVEPNCEKKGVSVVGHKVWVVLHIWDAHMAVVLGRPIATDIQIDRFAHTIENEEKRRELFSHWQTETNPPRPFDVILAGYHVAYRYFKDIHQIEHNGANSQDYPIVEHINASIKRNLELFPSWCRLENPDTKFDRFPACQWLPVAREGLSSLIHFVILALHRPFIFSVASSRTEALKAGISILRAQERLFELTEPRHCKVFNPVYASFDAIVLITALCLVFPIEDHEQLRECIDVVEKGIQRLGIIGQSNSMAMSAHSIVCNLYHRLRCRLGLFETAEDAPVWIAPNNNAGLSHDAPSQLSFDAVIPPRPIHDLFFDHISIAQIPSTNTPETLPLDPLTMNVTDRYNFDGDFSDASFWSLLNELNH</sequence>
<dbReference type="OrthoDB" id="5344325at2759"/>
<evidence type="ECO:0000313" key="7">
    <source>
        <dbReference type="EMBL" id="RJE21681.1"/>
    </source>
</evidence>
<organism evidence="7 8">
    <name type="scientific">Aspergillus sclerotialis</name>
    <dbReference type="NCBI Taxonomy" id="2070753"/>
    <lineage>
        <taxon>Eukaryota</taxon>
        <taxon>Fungi</taxon>
        <taxon>Dikarya</taxon>
        <taxon>Ascomycota</taxon>
        <taxon>Pezizomycotina</taxon>
        <taxon>Eurotiomycetes</taxon>
        <taxon>Eurotiomycetidae</taxon>
        <taxon>Eurotiales</taxon>
        <taxon>Aspergillaceae</taxon>
        <taxon>Aspergillus</taxon>
        <taxon>Aspergillus subgen. Polypaecilum</taxon>
    </lineage>
</organism>
<dbReference type="AlphaFoldDB" id="A0A3A2ZXB2"/>
<evidence type="ECO:0000256" key="1">
    <source>
        <dbReference type="ARBA" id="ARBA00004123"/>
    </source>
</evidence>
<protein>
    <recommendedName>
        <fullName evidence="6">Xylanolytic transcriptional activator regulatory domain-containing protein</fullName>
    </recommendedName>
</protein>
<feature type="domain" description="Xylanolytic transcriptional activator regulatory" evidence="6">
    <location>
        <begin position="216"/>
        <end position="295"/>
    </location>
</feature>
<keyword evidence="3" id="KW-0804">Transcription</keyword>
<evidence type="ECO:0000256" key="3">
    <source>
        <dbReference type="ARBA" id="ARBA00023163"/>
    </source>
</evidence>
<gene>
    <name evidence="7" type="ORF">PHISCL_05982</name>
</gene>
<dbReference type="GO" id="GO:0003677">
    <property type="term" value="F:DNA binding"/>
    <property type="evidence" value="ECO:0007669"/>
    <property type="project" value="InterPro"/>
</dbReference>
<feature type="region of interest" description="Disordered" evidence="5">
    <location>
        <begin position="47"/>
        <end position="68"/>
    </location>
</feature>
<dbReference type="Pfam" id="PF04082">
    <property type="entry name" value="Fungal_trans"/>
    <property type="match status" value="1"/>
</dbReference>
<dbReference type="CDD" id="cd12148">
    <property type="entry name" value="fungal_TF_MHR"/>
    <property type="match status" value="1"/>
</dbReference>
<dbReference type="GO" id="GO:0008270">
    <property type="term" value="F:zinc ion binding"/>
    <property type="evidence" value="ECO:0007669"/>
    <property type="project" value="InterPro"/>
</dbReference>
<comment type="caution">
    <text evidence="7">The sequence shown here is derived from an EMBL/GenBank/DDBJ whole genome shotgun (WGS) entry which is preliminary data.</text>
</comment>
<dbReference type="STRING" id="2070753.A0A3A2ZXB2"/>
<keyword evidence="8" id="KW-1185">Reference proteome</keyword>
<dbReference type="SMART" id="SM00906">
    <property type="entry name" value="Fungal_trans"/>
    <property type="match status" value="1"/>
</dbReference>
<dbReference type="Proteomes" id="UP000266188">
    <property type="component" value="Unassembled WGS sequence"/>
</dbReference>
<name>A0A3A2ZXB2_9EURO</name>
<evidence type="ECO:0000256" key="2">
    <source>
        <dbReference type="ARBA" id="ARBA00023015"/>
    </source>
</evidence>
<evidence type="ECO:0000256" key="4">
    <source>
        <dbReference type="ARBA" id="ARBA00023242"/>
    </source>
</evidence>
<dbReference type="PANTHER" id="PTHR31001:SF87">
    <property type="entry name" value="COL-21"/>
    <property type="match status" value="1"/>
</dbReference>
<keyword evidence="4" id="KW-0539">Nucleus</keyword>
<dbReference type="PANTHER" id="PTHR31001">
    <property type="entry name" value="UNCHARACTERIZED TRANSCRIPTIONAL REGULATORY PROTEIN"/>
    <property type="match status" value="1"/>
</dbReference>
<reference evidence="8" key="1">
    <citation type="submission" date="2017-02" db="EMBL/GenBank/DDBJ databases">
        <authorList>
            <person name="Tafer H."/>
            <person name="Lopandic K."/>
        </authorList>
    </citation>
    <scope>NUCLEOTIDE SEQUENCE [LARGE SCALE GENOMIC DNA]</scope>
    <source>
        <strain evidence="8">CBS 366.77</strain>
    </source>
</reference>
<dbReference type="GO" id="GO:0005634">
    <property type="term" value="C:nucleus"/>
    <property type="evidence" value="ECO:0007669"/>
    <property type="project" value="UniProtKB-SubCell"/>
</dbReference>
<evidence type="ECO:0000256" key="5">
    <source>
        <dbReference type="SAM" id="MobiDB-lite"/>
    </source>
</evidence>
<dbReference type="InterPro" id="IPR050613">
    <property type="entry name" value="Sec_Metabolite_Reg"/>
</dbReference>
<dbReference type="GO" id="GO:0006351">
    <property type="term" value="P:DNA-templated transcription"/>
    <property type="evidence" value="ECO:0007669"/>
    <property type="project" value="InterPro"/>
</dbReference>
<accession>A0A3A2ZXB2</accession>